<dbReference type="HOGENOM" id="CLU_482689_0_0_1"/>
<dbReference type="OMA" id="REFMFIA"/>
<dbReference type="InParanoid" id="D8RHW0"/>
<evidence type="ECO:0000256" key="6">
    <source>
        <dbReference type="ARBA" id="ARBA00023033"/>
    </source>
</evidence>
<dbReference type="SUPFAM" id="SSF51905">
    <property type="entry name" value="FAD/NAD(P)-binding domain"/>
    <property type="match status" value="1"/>
</dbReference>
<dbReference type="eggNOG" id="KOG2614">
    <property type="taxonomic scope" value="Eukaryota"/>
</dbReference>
<dbReference type="InterPro" id="IPR036188">
    <property type="entry name" value="FAD/NAD-bd_sf"/>
</dbReference>
<keyword evidence="4" id="KW-0521">NADP</keyword>
<dbReference type="PANTHER" id="PTHR46028">
    <property type="entry name" value="KYNURENINE 3-MONOOXYGENASE"/>
    <property type="match status" value="1"/>
</dbReference>
<dbReference type="STRING" id="88036.D8RHW0"/>
<keyword evidence="2" id="KW-0285">Flavoprotein</keyword>
<accession>D8RHW0</accession>
<name>D8RHW0_SELML</name>
<dbReference type="KEGG" id="smo:SELMODRAFT_450871"/>
<dbReference type="PRINTS" id="PR00420">
    <property type="entry name" value="RNGMNOXGNASE"/>
</dbReference>
<dbReference type="AlphaFoldDB" id="D8RHW0"/>
<dbReference type="Proteomes" id="UP000001514">
    <property type="component" value="Unassembled WGS sequence"/>
</dbReference>
<proteinExistence type="predicted"/>
<evidence type="ECO:0000256" key="5">
    <source>
        <dbReference type="ARBA" id="ARBA00023002"/>
    </source>
</evidence>
<evidence type="ECO:0000256" key="3">
    <source>
        <dbReference type="ARBA" id="ARBA00022827"/>
    </source>
</evidence>
<keyword evidence="7" id="KW-0812">Transmembrane</keyword>
<comment type="cofactor">
    <cofactor evidence="1">
        <name>FAD</name>
        <dbReference type="ChEBI" id="CHEBI:57692"/>
    </cofactor>
</comment>
<keyword evidence="6" id="KW-0503">Monooxygenase</keyword>
<dbReference type="PANTHER" id="PTHR46028:SF2">
    <property type="entry name" value="KYNURENINE 3-MONOOXYGENASE"/>
    <property type="match status" value="1"/>
</dbReference>
<keyword evidence="7" id="KW-1133">Transmembrane helix</keyword>
<feature type="transmembrane region" description="Helical" evidence="7">
    <location>
        <begin position="390"/>
        <end position="412"/>
    </location>
</feature>
<evidence type="ECO:0000256" key="1">
    <source>
        <dbReference type="ARBA" id="ARBA00001974"/>
    </source>
</evidence>
<keyword evidence="10" id="KW-1185">Reference proteome</keyword>
<feature type="transmembrane region" description="Helical" evidence="7">
    <location>
        <begin position="433"/>
        <end position="450"/>
    </location>
</feature>
<dbReference type="Gene3D" id="3.50.50.60">
    <property type="entry name" value="FAD/NAD(P)-binding domain"/>
    <property type="match status" value="1"/>
</dbReference>
<evidence type="ECO:0000313" key="9">
    <source>
        <dbReference type="EMBL" id="EFJ27987.1"/>
    </source>
</evidence>
<evidence type="ECO:0000256" key="2">
    <source>
        <dbReference type="ARBA" id="ARBA00022630"/>
    </source>
</evidence>
<reference evidence="9 10" key="1">
    <citation type="journal article" date="2011" name="Science">
        <title>The Selaginella genome identifies genetic changes associated with the evolution of vascular plants.</title>
        <authorList>
            <person name="Banks J.A."/>
            <person name="Nishiyama T."/>
            <person name="Hasebe M."/>
            <person name="Bowman J.L."/>
            <person name="Gribskov M."/>
            <person name="dePamphilis C."/>
            <person name="Albert V.A."/>
            <person name="Aono N."/>
            <person name="Aoyama T."/>
            <person name="Ambrose B.A."/>
            <person name="Ashton N.W."/>
            <person name="Axtell M.J."/>
            <person name="Barker E."/>
            <person name="Barker M.S."/>
            <person name="Bennetzen J.L."/>
            <person name="Bonawitz N.D."/>
            <person name="Chapple C."/>
            <person name="Cheng C."/>
            <person name="Correa L.G."/>
            <person name="Dacre M."/>
            <person name="DeBarry J."/>
            <person name="Dreyer I."/>
            <person name="Elias M."/>
            <person name="Engstrom E.M."/>
            <person name="Estelle M."/>
            <person name="Feng L."/>
            <person name="Finet C."/>
            <person name="Floyd S.K."/>
            <person name="Frommer W.B."/>
            <person name="Fujita T."/>
            <person name="Gramzow L."/>
            <person name="Gutensohn M."/>
            <person name="Harholt J."/>
            <person name="Hattori M."/>
            <person name="Heyl A."/>
            <person name="Hirai T."/>
            <person name="Hiwatashi Y."/>
            <person name="Ishikawa M."/>
            <person name="Iwata M."/>
            <person name="Karol K.G."/>
            <person name="Koehler B."/>
            <person name="Kolukisaoglu U."/>
            <person name="Kubo M."/>
            <person name="Kurata T."/>
            <person name="Lalonde S."/>
            <person name="Li K."/>
            <person name="Li Y."/>
            <person name="Litt A."/>
            <person name="Lyons E."/>
            <person name="Manning G."/>
            <person name="Maruyama T."/>
            <person name="Michael T.P."/>
            <person name="Mikami K."/>
            <person name="Miyazaki S."/>
            <person name="Morinaga S."/>
            <person name="Murata T."/>
            <person name="Mueller-Roeber B."/>
            <person name="Nelson D.R."/>
            <person name="Obara M."/>
            <person name="Oguri Y."/>
            <person name="Olmstead R.G."/>
            <person name="Onodera N."/>
            <person name="Petersen B.L."/>
            <person name="Pils B."/>
            <person name="Prigge M."/>
            <person name="Rensing S.A."/>
            <person name="Riano-Pachon D.M."/>
            <person name="Roberts A.W."/>
            <person name="Sato Y."/>
            <person name="Scheller H.V."/>
            <person name="Schulz B."/>
            <person name="Schulz C."/>
            <person name="Shakirov E.V."/>
            <person name="Shibagaki N."/>
            <person name="Shinohara N."/>
            <person name="Shippen D.E."/>
            <person name="Soerensen I."/>
            <person name="Sotooka R."/>
            <person name="Sugimoto N."/>
            <person name="Sugita M."/>
            <person name="Sumikawa N."/>
            <person name="Tanurdzic M."/>
            <person name="Theissen G."/>
            <person name="Ulvskov P."/>
            <person name="Wakazuki S."/>
            <person name="Weng J.K."/>
            <person name="Willats W.W."/>
            <person name="Wipf D."/>
            <person name="Wolf P.G."/>
            <person name="Yang L."/>
            <person name="Zimmer A.D."/>
            <person name="Zhu Q."/>
            <person name="Mitros T."/>
            <person name="Hellsten U."/>
            <person name="Loque D."/>
            <person name="Otillar R."/>
            <person name="Salamov A."/>
            <person name="Schmutz J."/>
            <person name="Shapiro H."/>
            <person name="Lindquist E."/>
            <person name="Lucas S."/>
            <person name="Rokhsar D."/>
            <person name="Grigoriev I.V."/>
        </authorList>
    </citation>
    <scope>NUCLEOTIDE SEQUENCE [LARGE SCALE GENOMIC DNA]</scope>
</reference>
<dbReference type="GO" id="GO:0070189">
    <property type="term" value="P:kynurenine metabolic process"/>
    <property type="evidence" value="ECO:0000318"/>
    <property type="project" value="GO_Central"/>
</dbReference>
<organism evidence="10">
    <name type="scientific">Selaginella moellendorffii</name>
    <name type="common">Spikemoss</name>
    <dbReference type="NCBI Taxonomy" id="88036"/>
    <lineage>
        <taxon>Eukaryota</taxon>
        <taxon>Viridiplantae</taxon>
        <taxon>Streptophyta</taxon>
        <taxon>Embryophyta</taxon>
        <taxon>Tracheophyta</taxon>
        <taxon>Lycopodiopsida</taxon>
        <taxon>Selaginellales</taxon>
        <taxon>Selaginellaceae</taxon>
        <taxon>Selaginella</taxon>
    </lineage>
</organism>
<keyword evidence="7" id="KW-0472">Membrane</keyword>
<keyword evidence="3" id="KW-0274">FAD</keyword>
<evidence type="ECO:0000256" key="7">
    <source>
        <dbReference type="SAM" id="Phobius"/>
    </source>
</evidence>
<protein>
    <recommendedName>
        <fullName evidence="8">FAD-binding domain-containing protein</fullName>
    </recommendedName>
</protein>
<keyword evidence="5" id="KW-0560">Oxidoreductase</keyword>
<dbReference type="InterPro" id="IPR002938">
    <property type="entry name" value="FAD-bd"/>
</dbReference>
<evidence type="ECO:0000256" key="4">
    <source>
        <dbReference type="ARBA" id="ARBA00022857"/>
    </source>
</evidence>
<dbReference type="Pfam" id="PF01494">
    <property type="entry name" value="FAD_binding_3"/>
    <property type="match status" value="2"/>
</dbReference>
<evidence type="ECO:0000313" key="10">
    <source>
        <dbReference type="Proteomes" id="UP000001514"/>
    </source>
</evidence>
<dbReference type="EMBL" id="GL377580">
    <property type="protein sequence ID" value="EFJ27987.1"/>
    <property type="molecule type" value="Genomic_DNA"/>
</dbReference>
<dbReference type="Gramene" id="EFJ27987">
    <property type="protein sequence ID" value="EFJ27987"/>
    <property type="gene ID" value="SELMODRAFT_450871"/>
</dbReference>
<sequence length="453" mass="49602">MASPPHAVIVGAGPAGCLTAIYCIRRGFHVHLFDKRTPPATADRYVGSDSRSYTMLLTCRAIEALQAAQVQVPSSLMGPLVGGCVHLPNKKTRVFTYTNGNSASYGISRNGLVWYLQRVLLQRYASHVSTHFEYELAKIDDDKCVAVFQSTREGGDSIQVEYGLLVGADGVSSKTRSEMLRLEETRPETPSLTFKYTRNPESYKSFYVSPALAKSSPLYVHHSYVQSWPALNMLLVGMADGSFWGGSKNSELLNATSGAAVERIFRETAPEVYDLLCQQNSDFSEDYAKQPRISFGGAVVLSRFHRRNIVLVGDAAHAMFPSYGTGCNAALEDCLLLDRIMDELASSNAQGAIDACKLAAEFSRRRVEDAHAIVDMSTDLRLLPRGPVGILQMTLLTSLGGLLPGLFGRTSYQLLWSHVPFKSIMQKKRVEDTVFAVALVAPVAALLFVLKSV</sequence>
<gene>
    <name evidence="9" type="ORF">SELMODRAFT_450871</name>
</gene>
<dbReference type="GO" id="GO:0004502">
    <property type="term" value="F:kynurenine 3-monooxygenase activity"/>
    <property type="evidence" value="ECO:0000318"/>
    <property type="project" value="GO_Central"/>
</dbReference>
<evidence type="ECO:0000259" key="8">
    <source>
        <dbReference type="Pfam" id="PF01494"/>
    </source>
</evidence>
<dbReference type="GO" id="GO:0071949">
    <property type="term" value="F:FAD binding"/>
    <property type="evidence" value="ECO:0007669"/>
    <property type="project" value="InterPro"/>
</dbReference>
<feature type="domain" description="FAD-binding" evidence="8">
    <location>
        <begin position="299"/>
        <end position="345"/>
    </location>
</feature>
<feature type="domain" description="FAD-binding" evidence="8">
    <location>
        <begin position="8"/>
        <end position="179"/>
    </location>
</feature>